<proteinExistence type="predicted"/>
<dbReference type="EMBL" id="NKHZ01000077">
    <property type="protein sequence ID" value="PNS15295.1"/>
    <property type="molecule type" value="Genomic_DNA"/>
</dbReference>
<protein>
    <submittedName>
        <fullName evidence="1">Uncharacterized protein</fullName>
    </submittedName>
</protein>
<dbReference type="PANTHER" id="PTHR34561:SF1">
    <property type="entry name" value="NADH DEHYDROGENASE [UBIQUINONE] 1 ALPHA SUBCOMPLEX ASSEMBLY FACTOR 8"/>
    <property type="match status" value="1"/>
</dbReference>
<accession>A0A2K1QJF8</accession>
<dbReference type="AlphaFoldDB" id="A0A2K1QJF8"/>
<evidence type="ECO:0000313" key="2">
    <source>
        <dbReference type="Proteomes" id="UP000243797"/>
    </source>
</evidence>
<organism evidence="1 2">
    <name type="scientific">Sphaceloma murrayae</name>
    <dbReference type="NCBI Taxonomy" id="2082308"/>
    <lineage>
        <taxon>Eukaryota</taxon>
        <taxon>Fungi</taxon>
        <taxon>Dikarya</taxon>
        <taxon>Ascomycota</taxon>
        <taxon>Pezizomycotina</taxon>
        <taxon>Dothideomycetes</taxon>
        <taxon>Dothideomycetidae</taxon>
        <taxon>Myriangiales</taxon>
        <taxon>Elsinoaceae</taxon>
        <taxon>Sphaceloma</taxon>
    </lineage>
</organism>
<dbReference type="GO" id="GO:0005739">
    <property type="term" value="C:mitochondrion"/>
    <property type="evidence" value="ECO:0007669"/>
    <property type="project" value="InterPro"/>
</dbReference>
<name>A0A2K1QJF8_9PEZI</name>
<dbReference type="OrthoDB" id="3821113at2759"/>
<dbReference type="InterPro" id="IPR034595">
    <property type="entry name" value="NDUFAF8"/>
</dbReference>
<keyword evidence="2" id="KW-1185">Reference proteome</keyword>
<dbReference type="Proteomes" id="UP000243797">
    <property type="component" value="Unassembled WGS sequence"/>
</dbReference>
<reference evidence="1 2" key="1">
    <citation type="submission" date="2017-06" db="EMBL/GenBank/DDBJ databases">
        <title>Draft genome sequence of a variant of Elsinoe murrayae.</title>
        <authorList>
            <person name="Cheng Q."/>
        </authorList>
    </citation>
    <scope>NUCLEOTIDE SEQUENCE [LARGE SCALE GENOMIC DNA]</scope>
    <source>
        <strain evidence="1 2">CQ-2017a</strain>
    </source>
</reference>
<comment type="caution">
    <text evidence="1">The sequence shown here is derived from an EMBL/GenBank/DDBJ whole genome shotgun (WGS) entry which is preliminary data.</text>
</comment>
<evidence type="ECO:0000313" key="1">
    <source>
        <dbReference type="EMBL" id="PNS15295.1"/>
    </source>
</evidence>
<dbReference type="PANTHER" id="PTHR34561">
    <property type="entry name" value="NADH DEHYDROGENASE [UBIQUINONE] 1 ALPHA SUBCOMPLEX ASSEMBLY FACTOR 8"/>
    <property type="match status" value="1"/>
</dbReference>
<gene>
    <name evidence="1" type="ORF">CAC42_5466</name>
</gene>
<dbReference type="InParanoid" id="A0A2K1QJF8"/>
<dbReference type="GO" id="GO:0032981">
    <property type="term" value="P:mitochondrial respiratory chain complex I assembly"/>
    <property type="evidence" value="ECO:0007669"/>
    <property type="project" value="InterPro"/>
</dbReference>
<sequence length="54" mass="6137">MPSRTSPLEKFGTAVAKCGVESAAYGKCVVAEYQNVRKDMCVREFMRLKDCYLR</sequence>